<dbReference type="AlphaFoldDB" id="A0A139WUH8"/>
<evidence type="ECO:0000313" key="1">
    <source>
        <dbReference type="EMBL" id="KYC36092.1"/>
    </source>
</evidence>
<dbReference type="OrthoDB" id="508933at2"/>
<gene>
    <name evidence="1" type="ORF">WA1_40855</name>
</gene>
<dbReference type="RefSeq" id="WP_017742786.1">
    <property type="nucleotide sequence ID" value="NZ_KQ976354.1"/>
</dbReference>
<dbReference type="STRING" id="128403.WA1_40855"/>
<dbReference type="Proteomes" id="UP000076925">
    <property type="component" value="Unassembled WGS sequence"/>
</dbReference>
<evidence type="ECO:0000313" key="2">
    <source>
        <dbReference type="Proteomes" id="UP000076925"/>
    </source>
</evidence>
<comment type="caution">
    <text evidence="1">The sequence shown here is derived from an EMBL/GenBank/DDBJ whole genome shotgun (WGS) entry which is preliminary data.</text>
</comment>
<protein>
    <submittedName>
        <fullName evidence="1">Uncharacterized protein</fullName>
    </submittedName>
</protein>
<reference evidence="1 2" key="1">
    <citation type="journal article" date="2013" name="Genome Biol. Evol.">
        <title>Genomes of Stigonematalean cyanobacteria (subsection V) and the evolution of oxygenic photosynthesis from prokaryotes to plastids.</title>
        <authorList>
            <person name="Dagan T."/>
            <person name="Roettger M."/>
            <person name="Stucken K."/>
            <person name="Landan G."/>
            <person name="Koch R."/>
            <person name="Major P."/>
            <person name="Gould S.B."/>
            <person name="Goremykin V.V."/>
            <person name="Rippka R."/>
            <person name="Tandeau de Marsac N."/>
            <person name="Gugger M."/>
            <person name="Lockhart P.J."/>
            <person name="Allen J.F."/>
            <person name="Brune I."/>
            <person name="Maus I."/>
            <person name="Puhler A."/>
            <person name="Martin W.F."/>
        </authorList>
    </citation>
    <scope>NUCLEOTIDE SEQUENCE [LARGE SCALE GENOMIC DNA]</scope>
    <source>
        <strain evidence="1 2">PCC 7110</strain>
    </source>
</reference>
<sequence length="359" mass="40610">MKDNFHKVLKLFVLFIPVTILLNSCGRDFKSVENFVKNHQVAIKNSSDLLAQDIYESCLRRGNYIILTASNGIETRENTLQECNSQNKPNRNRVKIANSVLLNYMTELGQVASGKTVSFDENISDLQTALINLKVGSSTLPKTTIQAGINVFQIFVNTLSKEKRGKALKKAILCADDSLQSYITGNSTFKDNQQQNGGLISIAQDGYLEGILEIEETQINNYYQTYFAPLREFNESQITREFNESQITVALEVQKDYQKAMKIVQDKKDNAQDYIDILLATAKAHSRLKDVFKGTGKDAISSEEIKQLCQSVLVERENDLEKNNQSSKLDLTESEMIKAQEILSEYSQTVKYLQKNRTL</sequence>
<name>A0A139WUH8_9CYAN</name>
<keyword evidence="2" id="KW-1185">Reference proteome</keyword>
<accession>A0A139WUH8</accession>
<dbReference type="EMBL" id="ANNX02000047">
    <property type="protein sequence ID" value="KYC36092.1"/>
    <property type="molecule type" value="Genomic_DNA"/>
</dbReference>
<proteinExistence type="predicted"/>
<organism evidence="1 2">
    <name type="scientific">Scytonema hofmannii PCC 7110</name>
    <dbReference type="NCBI Taxonomy" id="128403"/>
    <lineage>
        <taxon>Bacteria</taxon>
        <taxon>Bacillati</taxon>
        <taxon>Cyanobacteriota</taxon>
        <taxon>Cyanophyceae</taxon>
        <taxon>Nostocales</taxon>
        <taxon>Scytonemataceae</taxon>
        <taxon>Scytonema</taxon>
    </lineage>
</organism>